<dbReference type="Proteomes" id="UP000594262">
    <property type="component" value="Unplaced"/>
</dbReference>
<dbReference type="EnsemblMetazoa" id="CLYHEMT000764.1">
    <property type="protein sequence ID" value="CLYHEMP000764.1"/>
    <property type="gene ID" value="CLYHEMG000764"/>
</dbReference>
<evidence type="ECO:0000313" key="6">
    <source>
        <dbReference type="EnsemblMetazoa" id="CLYHEMP000764.1"/>
    </source>
</evidence>
<evidence type="ECO:0000313" key="7">
    <source>
        <dbReference type="Proteomes" id="UP000594262"/>
    </source>
</evidence>
<dbReference type="Pfam" id="PF17180">
    <property type="entry name" value="Zn_ribbon_3CxxC_2"/>
    <property type="match status" value="1"/>
</dbReference>
<proteinExistence type="predicted"/>
<evidence type="ECO:0000256" key="1">
    <source>
        <dbReference type="ARBA" id="ARBA00022723"/>
    </source>
</evidence>
<keyword evidence="2" id="KW-0863">Zinc-finger</keyword>
<dbReference type="InterPro" id="IPR027377">
    <property type="entry name" value="ZAR1/RTP1-5-like_Znf-3CxxC"/>
</dbReference>
<evidence type="ECO:0000256" key="4">
    <source>
        <dbReference type="SAM" id="MobiDB-lite"/>
    </source>
</evidence>
<dbReference type="InterPro" id="IPR057809">
    <property type="entry name" value="ZCCHC24_C"/>
</dbReference>
<accession>A0A7M5V1D2</accession>
<evidence type="ECO:0000256" key="2">
    <source>
        <dbReference type="ARBA" id="ARBA00022771"/>
    </source>
</evidence>
<organism evidence="6 7">
    <name type="scientific">Clytia hemisphaerica</name>
    <dbReference type="NCBI Taxonomy" id="252671"/>
    <lineage>
        <taxon>Eukaryota</taxon>
        <taxon>Metazoa</taxon>
        <taxon>Cnidaria</taxon>
        <taxon>Hydrozoa</taxon>
        <taxon>Hydroidolina</taxon>
        <taxon>Leptothecata</taxon>
        <taxon>Obeliida</taxon>
        <taxon>Clytiidae</taxon>
        <taxon>Clytia</taxon>
    </lineage>
</organism>
<reference evidence="6" key="1">
    <citation type="submission" date="2021-01" db="UniProtKB">
        <authorList>
            <consortium name="EnsemblMetazoa"/>
        </authorList>
    </citation>
    <scope>IDENTIFICATION</scope>
</reference>
<feature type="compositionally biased region" description="Acidic residues" evidence="4">
    <location>
        <begin position="140"/>
        <end position="155"/>
    </location>
</feature>
<name>A0A7M5V1D2_9CNID</name>
<evidence type="ECO:0000256" key="3">
    <source>
        <dbReference type="ARBA" id="ARBA00022833"/>
    </source>
</evidence>
<feature type="region of interest" description="Disordered" evidence="4">
    <location>
        <begin position="1"/>
        <end position="23"/>
    </location>
</feature>
<protein>
    <recommendedName>
        <fullName evidence="5">3CxxC-type domain-containing protein</fullName>
    </recommendedName>
</protein>
<dbReference type="Pfam" id="PF23490">
    <property type="entry name" value="ZCCHC24_C"/>
    <property type="match status" value="1"/>
</dbReference>
<feature type="region of interest" description="Disordered" evidence="4">
    <location>
        <begin position="121"/>
        <end position="162"/>
    </location>
</feature>
<evidence type="ECO:0000259" key="5">
    <source>
        <dbReference type="SMART" id="SM01328"/>
    </source>
</evidence>
<keyword evidence="3" id="KW-0862">Zinc</keyword>
<dbReference type="SMART" id="SM01328">
    <property type="entry name" value="zf-3CxxC"/>
    <property type="match status" value="1"/>
</dbReference>
<dbReference type="OrthoDB" id="10038672at2759"/>
<sequence length="162" mass="19400">MASINSESKSTDSSKHKKSKTAYQGRRRMFGQFRCPQCLRTWASGNTWANTTQQCKSCLIEVLPYRQETLKRTTVLTGPGKEHPQHLCGMCKKLGRYCRDWEEYEDLTDYFEDLNIRDEEESDPWTNDHYNEEDIRNDHYDEEDVRNDHYDEEDIRNDHYDE</sequence>
<dbReference type="GO" id="GO:0008270">
    <property type="term" value="F:zinc ion binding"/>
    <property type="evidence" value="ECO:0007669"/>
    <property type="project" value="UniProtKB-KW"/>
</dbReference>
<feature type="domain" description="3CxxC-type" evidence="5">
    <location>
        <begin position="28"/>
        <end position="94"/>
    </location>
</feature>
<dbReference type="AlphaFoldDB" id="A0A7M5V1D2"/>
<keyword evidence="7" id="KW-1185">Reference proteome</keyword>
<keyword evidence="1" id="KW-0479">Metal-binding</keyword>
<dbReference type="InterPro" id="IPR033446">
    <property type="entry name" value="ZCCHC24_Znf-3CxxC"/>
</dbReference>
<feature type="compositionally biased region" description="Basic and acidic residues" evidence="4">
    <location>
        <begin position="129"/>
        <end position="139"/>
    </location>
</feature>